<gene>
    <name evidence="1" type="ORF">AAFF_G00212050</name>
</gene>
<comment type="caution">
    <text evidence="1">The sequence shown here is derived from an EMBL/GenBank/DDBJ whole genome shotgun (WGS) entry which is preliminary data.</text>
</comment>
<protein>
    <submittedName>
        <fullName evidence="1">Uncharacterized protein</fullName>
    </submittedName>
</protein>
<keyword evidence="2" id="KW-1185">Reference proteome</keyword>
<dbReference type="EMBL" id="JAINUG010000280">
    <property type="protein sequence ID" value="KAJ8384073.1"/>
    <property type="molecule type" value="Genomic_DNA"/>
</dbReference>
<reference evidence="1" key="1">
    <citation type="journal article" date="2023" name="Science">
        <title>Genome structures resolve the early diversification of teleost fishes.</title>
        <authorList>
            <person name="Parey E."/>
            <person name="Louis A."/>
            <person name="Montfort J."/>
            <person name="Bouchez O."/>
            <person name="Roques C."/>
            <person name="Iampietro C."/>
            <person name="Lluch J."/>
            <person name="Castinel A."/>
            <person name="Donnadieu C."/>
            <person name="Desvignes T."/>
            <person name="Floi Bucao C."/>
            <person name="Jouanno E."/>
            <person name="Wen M."/>
            <person name="Mejri S."/>
            <person name="Dirks R."/>
            <person name="Jansen H."/>
            <person name="Henkel C."/>
            <person name="Chen W.J."/>
            <person name="Zahm M."/>
            <person name="Cabau C."/>
            <person name="Klopp C."/>
            <person name="Thompson A.W."/>
            <person name="Robinson-Rechavi M."/>
            <person name="Braasch I."/>
            <person name="Lecointre G."/>
            <person name="Bobe J."/>
            <person name="Postlethwait J.H."/>
            <person name="Berthelot C."/>
            <person name="Roest Crollius H."/>
            <person name="Guiguen Y."/>
        </authorList>
    </citation>
    <scope>NUCLEOTIDE SEQUENCE</scope>
    <source>
        <strain evidence="1">NC1722</strain>
    </source>
</reference>
<dbReference type="Proteomes" id="UP001221898">
    <property type="component" value="Unassembled WGS sequence"/>
</dbReference>
<organism evidence="1 2">
    <name type="scientific">Aldrovandia affinis</name>
    <dbReference type="NCBI Taxonomy" id="143900"/>
    <lineage>
        <taxon>Eukaryota</taxon>
        <taxon>Metazoa</taxon>
        <taxon>Chordata</taxon>
        <taxon>Craniata</taxon>
        <taxon>Vertebrata</taxon>
        <taxon>Euteleostomi</taxon>
        <taxon>Actinopterygii</taxon>
        <taxon>Neopterygii</taxon>
        <taxon>Teleostei</taxon>
        <taxon>Notacanthiformes</taxon>
        <taxon>Halosauridae</taxon>
        <taxon>Aldrovandia</taxon>
    </lineage>
</organism>
<evidence type="ECO:0000313" key="1">
    <source>
        <dbReference type="EMBL" id="KAJ8384073.1"/>
    </source>
</evidence>
<sequence>MEPLPLLDRCFTSLACHSYTTAMDGSSIREQENRCLDILNVWSVSNRLSSSSRSGARPDQKGLGGSAVLILTSERRAIDAPPRAAWRPLLRAHSVITMHSPARSILRSFN</sequence>
<dbReference type="AlphaFoldDB" id="A0AAD7W5D8"/>
<proteinExistence type="predicted"/>
<accession>A0AAD7W5D8</accession>
<name>A0AAD7W5D8_9TELE</name>
<evidence type="ECO:0000313" key="2">
    <source>
        <dbReference type="Proteomes" id="UP001221898"/>
    </source>
</evidence>